<dbReference type="GO" id="GO:0000793">
    <property type="term" value="C:condensed chromosome"/>
    <property type="evidence" value="ECO:0007669"/>
    <property type="project" value="TreeGrafter"/>
</dbReference>
<dbReference type="InterPro" id="IPR027165">
    <property type="entry name" value="CND3"/>
</dbReference>
<dbReference type="InterPro" id="IPR016024">
    <property type="entry name" value="ARM-type_fold"/>
</dbReference>
<dbReference type="Gene3D" id="1.25.10.10">
    <property type="entry name" value="Leucine-rich Repeat Variant"/>
    <property type="match status" value="2"/>
</dbReference>
<reference evidence="9 10" key="1">
    <citation type="journal article" date="2023" name="Nat. Commun.">
        <title>Origin of minicircular mitochondrial genomes in red algae.</title>
        <authorList>
            <person name="Lee Y."/>
            <person name="Cho C.H."/>
            <person name="Lee Y.M."/>
            <person name="Park S.I."/>
            <person name="Yang J.H."/>
            <person name="West J.A."/>
            <person name="Bhattacharya D."/>
            <person name="Yoon H.S."/>
        </authorList>
    </citation>
    <scope>NUCLEOTIDE SEQUENCE [LARGE SCALE GENOMIC DNA]</scope>
    <source>
        <strain evidence="9 10">CCMP1338</strain>
        <tissue evidence="9">Whole cell</tissue>
    </source>
</reference>
<dbReference type="Pfam" id="PF12719">
    <property type="entry name" value="Cnd3"/>
    <property type="match status" value="1"/>
</dbReference>
<keyword evidence="10" id="KW-1185">Reference proteome</keyword>
<evidence type="ECO:0000256" key="4">
    <source>
        <dbReference type="ARBA" id="ARBA00022618"/>
    </source>
</evidence>
<evidence type="ECO:0000256" key="3">
    <source>
        <dbReference type="ARBA" id="ARBA00022454"/>
    </source>
</evidence>
<dbReference type="SUPFAM" id="SSF48371">
    <property type="entry name" value="ARM repeat"/>
    <property type="match status" value="1"/>
</dbReference>
<evidence type="ECO:0000256" key="5">
    <source>
        <dbReference type="ARBA" id="ARBA00022776"/>
    </source>
</evidence>
<accession>A0AAV8UV77</accession>
<evidence type="ECO:0000313" key="9">
    <source>
        <dbReference type="EMBL" id="KAJ8905018.1"/>
    </source>
</evidence>
<dbReference type="EMBL" id="JAMWBK010000005">
    <property type="protein sequence ID" value="KAJ8905018.1"/>
    <property type="molecule type" value="Genomic_DNA"/>
</dbReference>
<keyword evidence="4" id="KW-0132">Cell division</keyword>
<keyword evidence="6" id="KW-0226">DNA condensation</keyword>
<comment type="similarity">
    <text evidence="2">Belongs to the CND3 (condensin subunit 3) family.</text>
</comment>
<gene>
    <name evidence="9" type="ORF">NDN08_001530</name>
</gene>
<dbReference type="GO" id="GO:0051301">
    <property type="term" value="P:cell division"/>
    <property type="evidence" value="ECO:0007669"/>
    <property type="project" value="UniProtKB-KW"/>
</dbReference>
<evidence type="ECO:0000313" key="10">
    <source>
        <dbReference type="Proteomes" id="UP001157974"/>
    </source>
</evidence>
<dbReference type="Proteomes" id="UP001157974">
    <property type="component" value="Unassembled WGS sequence"/>
</dbReference>
<dbReference type="AlphaFoldDB" id="A0AAV8UV77"/>
<evidence type="ECO:0000259" key="8">
    <source>
        <dbReference type="Pfam" id="PF12719"/>
    </source>
</evidence>
<dbReference type="PANTHER" id="PTHR14418:SF5">
    <property type="entry name" value="CONDENSIN COMPLEX SUBUNIT 3"/>
    <property type="match status" value="1"/>
</dbReference>
<organism evidence="9 10">
    <name type="scientific">Rhodosorus marinus</name>
    <dbReference type="NCBI Taxonomy" id="101924"/>
    <lineage>
        <taxon>Eukaryota</taxon>
        <taxon>Rhodophyta</taxon>
        <taxon>Stylonematophyceae</taxon>
        <taxon>Stylonematales</taxon>
        <taxon>Stylonemataceae</taxon>
        <taxon>Rhodosorus</taxon>
    </lineage>
</organism>
<feature type="domain" description="Nuclear condensin complex subunit 3 C-terminal" evidence="8">
    <location>
        <begin position="445"/>
        <end position="706"/>
    </location>
</feature>
<dbReference type="GO" id="GO:0007076">
    <property type="term" value="P:mitotic chromosome condensation"/>
    <property type="evidence" value="ECO:0007669"/>
    <property type="project" value="InterPro"/>
</dbReference>
<comment type="caution">
    <text evidence="9">The sequence shown here is derived from an EMBL/GenBank/DDBJ whole genome shotgun (WGS) entry which is preliminary data.</text>
</comment>
<name>A0AAV8UV77_9RHOD</name>
<sequence length="818" mass="91340">MEAQIRGAVFSALNDAQRSFASHHDACSTLAKACITDAVVFWKYTIQALNRVLVIYSRDPPVERLVEFFSKFAVYLSSKESNPEDKMGNEQRDACTTFMRYLIHHTSASSKAVRFRTTQILSRILVNLPEQAEISETVWEQLLEKMTSRSRDRLPRVRSAAVPGLCRLQSCIESDEIRGTVTTLLESDSSPLVRKTVLDNLSPEQWNIELILNRTSDTSEDVRRACYKVLAEKIDLQSLTISQRVTLLRRGRLDRSSHVRKEFLQNLVYRGWLEGSCDGDFYRLCELLDPETYSEDIVPILCEVEERCAKPIVALDVNHLTREGAVLLSAFAKQCEESERLSQVFPSLKSYAECLKYYKHDDFILSCLIQVFDKLDLSDEAGRRDLISTLQKDFLEDSQIPDRHYPGLVRALVSSMGSQSSVAGLVAELLIADGSDGSSEQATFRALKIVEGLLLASRPQNDPEVFFSSLIDNVVLKGLVNPSVDLRSVAIRCLSMYCLLDKTEKTASRNAPLFLQVLDNDVLQLQLIALEAIVDILMVHEMRDDVDGQSQRQMLIVSLTNCAGSTEAELRTTAAEGIAKLVFSRRIPSEPGILVRLILLFCNPISADDVRLRQSLSVFFPAFAASRSSHRLCVEECFMPTIQVLMKAPETSPLRQLDISQVGHFLLELTNPNAYCTKRTRASGNHASLADADSMIHSRIALKLINGAIDDLEGDTSEFLRPSVLRILNGVVLPSKEQAEGDAAQVGQDLLNITRKAKELAESKPKRKHVANALSKFYGRLLFLKVHDDNKENEVSKDGSDGVSALIHKTENLSILGA</sequence>
<dbReference type="InterPro" id="IPR011989">
    <property type="entry name" value="ARM-like"/>
</dbReference>
<keyword evidence="7" id="KW-0131">Cell cycle</keyword>
<dbReference type="PANTHER" id="PTHR14418">
    <property type="entry name" value="CONDENSIN COMPLEX SUBUNIT 3-RELATED"/>
    <property type="match status" value="1"/>
</dbReference>
<proteinExistence type="inferred from homology"/>
<evidence type="ECO:0000256" key="6">
    <source>
        <dbReference type="ARBA" id="ARBA00023067"/>
    </source>
</evidence>
<evidence type="ECO:0000256" key="2">
    <source>
        <dbReference type="ARBA" id="ARBA00006533"/>
    </source>
</evidence>
<keyword evidence="3" id="KW-0158">Chromosome</keyword>
<evidence type="ECO:0000256" key="7">
    <source>
        <dbReference type="ARBA" id="ARBA00023306"/>
    </source>
</evidence>
<protein>
    <recommendedName>
        <fullName evidence="8">Nuclear condensin complex subunit 3 C-terminal domain-containing protein</fullName>
    </recommendedName>
</protein>
<keyword evidence="5" id="KW-0498">Mitosis</keyword>
<dbReference type="GO" id="GO:0000796">
    <property type="term" value="C:condensin complex"/>
    <property type="evidence" value="ECO:0007669"/>
    <property type="project" value="InterPro"/>
</dbReference>
<dbReference type="InterPro" id="IPR025977">
    <property type="entry name" value="Cnd3_C"/>
</dbReference>
<evidence type="ECO:0000256" key="1">
    <source>
        <dbReference type="ARBA" id="ARBA00004286"/>
    </source>
</evidence>
<comment type="subcellular location">
    <subcellularLocation>
        <location evidence="1">Chromosome</location>
    </subcellularLocation>
</comment>